<protein>
    <submittedName>
        <fullName evidence="2">Putative HTH-type transcriptional regulator for conjugative element</fullName>
    </submittedName>
</protein>
<dbReference type="PANTHER" id="PTHR33516:SF2">
    <property type="entry name" value="LEXA REPRESSOR-RELATED"/>
    <property type="match status" value="1"/>
</dbReference>
<dbReference type="Pfam" id="PF13560">
    <property type="entry name" value="HTH_31"/>
    <property type="match status" value="1"/>
</dbReference>
<name>A0A1S7LKH0_MAGMO</name>
<proteinExistence type="predicted"/>
<dbReference type="SUPFAM" id="SSF51306">
    <property type="entry name" value="LexA/Signal peptidase"/>
    <property type="match status" value="1"/>
</dbReference>
<sequence length="221" mass="24558">MTLKDRIRTAREYAGFTQKELADRVDISQTAIHKLECGRSRSSRRTVAIALACGVNPIWLETGEGDMILGGAGRGAQVSDLDAPYFLSGAQDFISAPILNWQDARFWPNEKEQMETDTPQGYAPIPHIAGNRSFGLKISGDSMSPEFSEGDVIVVDPEMEAKHNHFVVVYLPHENDVTFKQLTIDGGRRYLKPANPRYPIIPMDEDARVCGVAVGKFKEYV</sequence>
<dbReference type="SMART" id="SM00530">
    <property type="entry name" value="HTH_XRE"/>
    <property type="match status" value="1"/>
</dbReference>
<dbReference type="CDD" id="cd06529">
    <property type="entry name" value="S24_LexA-like"/>
    <property type="match status" value="1"/>
</dbReference>
<evidence type="ECO:0000313" key="2">
    <source>
        <dbReference type="EMBL" id="CRH06266.1"/>
    </source>
</evidence>
<dbReference type="SUPFAM" id="SSF47413">
    <property type="entry name" value="lambda repressor-like DNA-binding domains"/>
    <property type="match status" value="1"/>
</dbReference>
<dbReference type="CDD" id="cd00093">
    <property type="entry name" value="HTH_XRE"/>
    <property type="match status" value="1"/>
</dbReference>
<dbReference type="PROSITE" id="PS50943">
    <property type="entry name" value="HTH_CROC1"/>
    <property type="match status" value="1"/>
</dbReference>
<accession>A0A1S7LKH0</accession>
<gene>
    <name evidence="2" type="ORF">MAGMO_2097</name>
</gene>
<dbReference type="Gene3D" id="1.10.260.40">
    <property type="entry name" value="lambda repressor-like DNA-binding domains"/>
    <property type="match status" value="1"/>
</dbReference>
<dbReference type="Gene3D" id="2.10.109.10">
    <property type="entry name" value="Umud Fragment, subunit A"/>
    <property type="match status" value="1"/>
</dbReference>
<dbReference type="PANTHER" id="PTHR33516">
    <property type="entry name" value="LEXA REPRESSOR"/>
    <property type="match status" value="1"/>
</dbReference>
<dbReference type="Pfam" id="PF00717">
    <property type="entry name" value="Peptidase_S24"/>
    <property type="match status" value="1"/>
</dbReference>
<dbReference type="GO" id="GO:0003677">
    <property type="term" value="F:DNA binding"/>
    <property type="evidence" value="ECO:0007669"/>
    <property type="project" value="InterPro"/>
</dbReference>
<dbReference type="InterPro" id="IPR001387">
    <property type="entry name" value="Cro/C1-type_HTH"/>
</dbReference>
<dbReference type="InterPro" id="IPR015927">
    <property type="entry name" value="Peptidase_S24_S26A/B/C"/>
</dbReference>
<dbReference type="InterPro" id="IPR010982">
    <property type="entry name" value="Lambda_DNA-bd_dom_sf"/>
</dbReference>
<dbReference type="InterPro" id="IPR039418">
    <property type="entry name" value="LexA-like"/>
</dbReference>
<dbReference type="AlphaFoldDB" id="A0A1S7LKH0"/>
<organism evidence="2">
    <name type="scientific">Magnetococcus massalia (strain MO-1)</name>
    <dbReference type="NCBI Taxonomy" id="451514"/>
    <lineage>
        <taxon>Bacteria</taxon>
        <taxon>Pseudomonadati</taxon>
        <taxon>Pseudomonadota</taxon>
        <taxon>Magnetococcia</taxon>
        <taxon>Magnetococcales</taxon>
        <taxon>Magnetococcaceae</taxon>
        <taxon>Magnetococcus</taxon>
    </lineage>
</organism>
<reference evidence="2" key="1">
    <citation type="submission" date="2015-04" db="EMBL/GenBank/DDBJ databases">
        <authorList>
            <person name="Syromyatnikov M.Y."/>
            <person name="Popov V.N."/>
        </authorList>
    </citation>
    <scope>NUCLEOTIDE SEQUENCE</scope>
    <source>
        <strain evidence="2">MO-1</strain>
    </source>
</reference>
<dbReference type="InterPro" id="IPR036286">
    <property type="entry name" value="LexA/Signal_pep-like_sf"/>
</dbReference>
<dbReference type="EMBL" id="LO017727">
    <property type="protein sequence ID" value="CRH06266.1"/>
    <property type="molecule type" value="Genomic_DNA"/>
</dbReference>
<evidence type="ECO:0000259" key="1">
    <source>
        <dbReference type="PROSITE" id="PS50943"/>
    </source>
</evidence>
<dbReference type="InterPro" id="IPR050077">
    <property type="entry name" value="LexA_repressor"/>
</dbReference>
<feature type="domain" description="HTH cro/C1-type" evidence="1">
    <location>
        <begin position="7"/>
        <end position="60"/>
    </location>
</feature>